<name>D3BJF6_HETP5</name>
<evidence type="ECO:0008006" key="4">
    <source>
        <dbReference type="Google" id="ProtNLM"/>
    </source>
</evidence>
<gene>
    <name evidence="2" type="ORF">PPL_08682</name>
</gene>
<dbReference type="RefSeq" id="XP_020430164.1">
    <property type="nucleotide sequence ID" value="XM_020579489.1"/>
</dbReference>
<feature type="region of interest" description="Disordered" evidence="1">
    <location>
        <begin position="96"/>
        <end position="116"/>
    </location>
</feature>
<dbReference type="Proteomes" id="UP000001396">
    <property type="component" value="Unassembled WGS sequence"/>
</dbReference>
<keyword evidence="3" id="KW-1185">Reference proteome</keyword>
<sequence length="291" mass="33813">MNEYRCPSREDWVTLANIFSLEYESCSINENKDYKKLMHKFSEDSPAIRYSKQFSIDPNNILKCLKLPKTRSLLMLVPNDQINILQLNNLCEELNTSLSNPHPKRKSKQELTNAKKKHRHTITELQQQLNNKDHTITELQPQLNNKDHAIAELKQQLNNTVTELQQQLNNKDQQIESLNIELNNLRQKYQELSQHFEDFRDSVEGYIARDINMKFSNNPGKVKAVVVEPTKERDELVVKIETLLKKSPGLKDTIFYSLLSDQIDTLISKRGTWSVNTSICTDAEASWKEAN</sequence>
<dbReference type="AlphaFoldDB" id="D3BJF6"/>
<dbReference type="Gene3D" id="1.20.1170.10">
    <property type="match status" value="1"/>
</dbReference>
<organism evidence="2 3">
    <name type="scientific">Heterostelium pallidum (strain ATCC 26659 / Pp 5 / PN500)</name>
    <name type="common">Cellular slime mold</name>
    <name type="synonym">Polysphondylium pallidum</name>
    <dbReference type="NCBI Taxonomy" id="670386"/>
    <lineage>
        <taxon>Eukaryota</taxon>
        <taxon>Amoebozoa</taxon>
        <taxon>Evosea</taxon>
        <taxon>Eumycetozoa</taxon>
        <taxon>Dictyostelia</taxon>
        <taxon>Acytosteliales</taxon>
        <taxon>Acytosteliaceae</taxon>
        <taxon>Heterostelium</taxon>
    </lineage>
</organism>
<evidence type="ECO:0000256" key="1">
    <source>
        <dbReference type="SAM" id="MobiDB-lite"/>
    </source>
</evidence>
<evidence type="ECO:0000313" key="2">
    <source>
        <dbReference type="EMBL" id="EFA78036.1"/>
    </source>
</evidence>
<evidence type="ECO:0000313" key="3">
    <source>
        <dbReference type="Proteomes" id="UP000001396"/>
    </source>
</evidence>
<comment type="caution">
    <text evidence="2">The sequence shown here is derived from an EMBL/GenBank/DDBJ whole genome shotgun (WGS) entry which is preliminary data.</text>
</comment>
<dbReference type="InParanoid" id="D3BJF6"/>
<dbReference type="EMBL" id="ADBJ01000038">
    <property type="protein sequence ID" value="EFA78036.1"/>
    <property type="molecule type" value="Genomic_DNA"/>
</dbReference>
<reference evidence="2 3" key="1">
    <citation type="journal article" date="2011" name="Genome Res.">
        <title>Phylogeny-wide analysis of social amoeba genomes highlights ancient origins for complex intercellular communication.</title>
        <authorList>
            <person name="Heidel A.J."/>
            <person name="Lawal H.M."/>
            <person name="Felder M."/>
            <person name="Schilde C."/>
            <person name="Helps N.R."/>
            <person name="Tunggal B."/>
            <person name="Rivero F."/>
            <person name="John U."/>
            <person name="Schleicher M."/>
            <person name="Eichinger L."/>
            <person name="Platzer M."/>
            <person name="Noegel A.A."/>
            <person name="Schaap P."/>
            <person name="Gloeckner G."/>
        </authorList>
    </citation>
    <scope>NUCLEOTIDE SEQUENCE [LARGE SCALE GENOMIC DNA]</scope>
    <source>
        <strain evidence="3">ATCC 26659 / Pp 5 / PN500</strain>
    </source>
</reference>
<dbReference type="GeneID" id="31364161"/>
<proteinExistence type="predicted"/>
<accession>D3BJF6</accession>
<protein>
    <recommendedName>
        <fullName evidence="4">Viral A-type inclusion protein</fullName>
    </recommendedName>
</protein>